<evidence type="ECO:0000256" key="1">
    <source>
        <dbReference type="ARBA" id="ARBA00006479"/>
    </source>
</evidence>
<dbReference type="EMBL" id="JBHTGL010000008">
    <property type="protein sequence ID" value="MFD0629039.1"/>
    <property type="molecule type" value="Genomic_DNA"/>
</dbReference>
<dbReference type="InterPro" id="IPR000600">
    <property type="entry name" value="ROK"/>
</dbReference>
<comment type="caution">
    <text evidence="2">The sequence shown here is derived from an EMBL/GenBank/DDBJ whole genome shotgun (WGS) entry which is preliminary data.</text>
</comment>
<gene>
    <name evidence="2" type="ORF">ACFQ2K_46925</name>
</gene>
<dbReference type="Pfam" id="PF00480">
    <property type="entry name" value="ROK"/>
    <property type="match status" value="1"/>
</dbReference>
<dbReference type="Proteomes" id="UP001596915">
    <property type="component" value="Unassembled WGS sequence"/>
</dbReference>
<name>A0ABW2X5G0_9ACTN</name>
<keyword evidence="3" id="KW-1185">Reference proteome</keyword>
<accession>A0ABW2X5G0</accession>
<dbReference type="InterPro" id="IPR043129">
    <property type="entry name" value="ATPase_NBD"/>
</dbReference>
<proteinExistence type="inferred from homology"/>
<dbReference type="Gene3D" id="3.30.420.40">
    <property type="match status" value="2"/>
</dbReference>
<protein>
    <submittedName>
        <fullName evidence="2">ROK family protein</fullName>
    </submittedName>
</protein>
<reference evidence="3" key="1">
    <citation type="journal article" date="2019" name="Int. J. Syst. Evol. Microbiol.">
        <title>The Global Catalogue of Microorganisms (GCM) 10K type strain sequencing project: providing services to taxonomists for standard genome sequencing and annotation.</title>
        <authorList>
            <consortium name="The Broad Institute Genomics Platform"/>
            <consortium name="The Broad Institute Genome Sequencing Center for Infectious Disease"/>
            <person name="Wu L."/>
            <person name="Ma J."/>
        </authorList>
    </citation>
    <scope>NUCLEOTIDE SEQUENCE [LARGE SCALE GENOMIC DNA]</scope>
    <source>
        <strain evidence="3">JCM 12607</strain>
    </source>
</reference>
<dbReference type="SUPFAM" id="SSF53067">
    <property type="entry name" value="Actin-like ATPase domain"/>
    <property type="match status" value="1"/>
</dbReference>
<sequence length="315" mass="33012">MSPADEATVSVLEVGGTHVTAAGVDIRARSLRSGRSYREAVDSNGSAEEILSALVRCADRLSRLGAGPWAVALPGPFDYERGIGRFEGVGKFEALRRVDLRAALTASLPGATALSFCNDADAFVLGEWWAGAAHGHRTVAGITLGTGVGSCFLRDGRILRHGPGVPPEGWVHNLRYAGGPLEETVSRRALRRAYARATGAAPPDVREIARRARQGDRAAAEVFTETFRALGRVLGPLLAAFEPTVLVVGGAIAGAWDLLAEPLRSGLAEADPVRNRRVVITPAHRPDEAPLLGAAYLAGVGGRPGDPTAPLGDSR</sequence>
<dbReference type="PANTHER" id="PTHR18964:SF169">
    <property type="entry name" value="N-ACETYLMANNOSAMINE KINASE"/>
    <property type="match status" value="1"/>
</dbReference>
<comment type="similarity">
    <text evidence="1">Belongs to the ROK (NagC/XylR) family.</text>
</comment>
<organism evidence="2 3">
    <name type="scientific">Streptomyces sanglieri</name>
    <dbReference type="NCBI Taxonomy" id="193460"/>
    <lineage>
        <taxon>Bacteria</taxon>
        <taxon>Bacillati</taxon>
        <taxon>Actinomycetota</taxon>
        <taxon>Actinomycetes</taxon>
        <taxon>Kitasatosporales</taxon>
        <taxon>Streptomycetaceae</taxon>
        <taxon>Streptomyces</taxon>
    </lineage>
</organism>
<evidence type="ECO:0000313" key="2">
    <source>
        <dbReference type="EMBL" id="MFD0629039.1"/>
    </source>
</evidence>
<evidence type="ECO:0000313" key="3">
    <source>
        <dbReference type="Proteomes" id="UP001596915"/>
    </source>
</evidence>
<dbReference type="PANTHER" id="PTHR18964">
    <property type="entry name" value="ROK (REPRESSOR, ORF, KINASE) FAMILY"/>
    <property type="match status" value="1"/>
</dbReference>